<gene>
    <name evidence="2" type="ORF">GWK09_13865</name>
</gene>
<dbReference type="InterPro" id="IPR007138">
    <property type="entry name" value="ABM_dom"/>
</dbReference>
<evidence type="ECO:0000313" key="2">
    <source>
        <dbReference type="EMBL" id="NER11614.1"/>
    </source>
</evidence>
<keyword evidence="2" id="KW-0560">Oxidoreductase</keyword>
<dbReference type="Pfam" id="PF03992">
    <property type="entry name" value="ABM"/>
    <property type="match status" value="1"/>
</dbReference>
<proteinExistence type="predicted"/>
<keyword evidence="3" id="KW-1185">Reference proteome</keyword>
<organism evidence="2 3">
    <name type="scientific">Muriicola jejuensis</name>
    <dbReference type="NCBI Taxonomy" id="504488"/>
    <lineage>
        <taxon>Bacteria</taxon>
        <taxon>Pseudomonadati</taxon>
        <taxon>Bacteroidota</taxon>
        <taxon>Flavobacteriia</taxon>
        <taxon>Flavobacteriales</taxon>
        <taxon>Flavobacteriaceae</taxon>
        <taxon>Muriicola</taxon>
    </lineage>
</organism>
<dbReference type="InterPro" id="IPR050744">
    <property type="entry name" value="AI-2_Isomerase_LsrG"/>
</dbReference>
<keyword evidence="2" id="KW-0503">Monooxygenase</keyword>
<sequence length="117" mass="13585">MMVRLAVIEIHQEFLDEYLAILKEEAEASVRSEPGVLCIFPMYEREDPTQIRLLEIYADSSAYQAHLQSPHFKHYKSATLHMVKTLQLIDMEAIDEKSMPLIFAKIKEKSVHQVIPE</sequence>
<reference evidence="2 3" key="1">
    <citation type="submission" date="2020-01" db="EMBL/GenBank/DDBJ databases">
        <title>Muriicola jejuensis KCTC 22299.</title>
        <authorList>
            <person name="Wang G."/>
        </authorList>
    </citation>
    <scope>NUCLEOTIDE SEQUENCE [LARGE SCALE GENOMIC DNA]</scope>
    <source>
        <strain evidence="2 3">KCTC 22299</strain>
    </source>
</reference>
<protein>
    <submittedName>
        <fullName evidence="2">Antibiotic biosynthesis monooxygenase</fullName>
    </submittedName>
</protein>
<dbReference type="InterPro" id="IPR011008">
    <property type="entry name" value="Dimeric_a/b-barrel"/>
</dbReference>
<feature type="domain" description="ABM" evidence="1">
    <location>
        <begin position="2"/>
        <end position="95"/>
    </location>
</feature>
<dbReference type="PANTHER" id="PTHR33336">
    <property type="entry name" value="QUINOL MONOOXYGENASE YGIN-RELATED"/>
    <property type="match status" value="1"/>
</dbReference>
<dbReference type="EMBL" id="JAABOP010000005">
    <property type="protein sequence ID" value="NER11614.1"/>
    <property type="molecule type" value="Genomic_DNA"/>
</dbReference>
<name>A0A6P0UEC8_9FLAO</name>
<dbReference type="PROSITE" id="PS51725">
    <property type="entry name" value="ABM"/>
    <property type="match status" value="1"/>
</dbReference>
<evidence type="ECO:0000313" key="3">
    <source>
        <dbReference type="Proteomes" id="UP000468443"/>
    </source>
</evidence>
<dbReference type="Gene3D" id="3.30.70.100">
    <property type="match status" value="1"/>
</dbReference>
<dbReference type="GO" id="GO:0004497">
    <property type="term" value="F:monooxygenase activity"/>
    <property type="evidence" value="ECO:0007669"/>
    <property type="project" value="UniProtKB-KW"/>
</dbReference>
<dbReference type="AlphaFoldDB" id="A0A6P0UEC8"/>
<dbReference type="Proteomes" id="UP000468443">
    <property type="component" value="Unassembled WGS sequence"/>
</dbReference>
<evidence type="ECO:0000259" key="1">
    <source>
        <dbReference type="PROSITE" id="PS51725"/>
    </source>
</evidence>
<accession>A0A6P0UEC8</accession>
<comment type="caution">
    <text evidence="2">The sequence shown here is derived from an EMBL/GenBank/DDBJ whole genome shotgun (WGS) entry which is preliminary data.</text>
</comment>
<dbReference type="PANTHER" id="PTHR33336:SF3">
    <property type="entry name" value="ABM DOMAIN-CONTAINING PROTEIN"/>
    <property type="match status" value="1"/>
</dbReference>
<dbReference type="SUPFAM" id="SSF54909">
    <property type="entry name" value="Dimeric alpha+beta barrel"/>
    <property type="match status" value="1"/>
</dbReference>